<dbReference type="PROSITE" id="PS01124">
    <property type="entry name" value="HTH_ARAC_FAMILY_2"/>
    <property type="match status" value="1"/>
</dbReference>
<dbReference type="InterPro" id="IPR018062">
    <property type="entry name" value="HTH_AraC-typ_CS"/>
</dbReference>
<dbReference type="InterPro" id="IPR050204">
    <property type="entry name" value="AraC_XylS_family_regulators"/>
</dbReference>
<dbReference type="SMART" id="SM00342">
    <property type="entry name" value="HTH_ARAC"/>
    <property type="match status" value="1"/>
</dbReference>
<evidence type="ECO:0000256" key="2">
    <source>
        <dbReference type="ARBA" id="ARBA00023125"/>
    </source>
</evidence>
<dbReference type="PROSITE" id="PS00041">
    <property type="entry name" value="HTH_ARAC_FAMILY_1"/>
    <property type="match status" value="1"/>
</dbReference>
<dbReference type="GO" id="GO:0043565">
    <property type="term" value="F:sequence-specific DNA binding"/>
    <property type="evidence" value="ECO:0007669"/>
    <property type="project" value="InterPro"/>
</dbReference>
<dbReference type="SUPFAM" id="SSF46689">
    <property type="entry name" value="Homeodomain-like"/>
    <property type="match status" value="2"/>
</dbReference>
<dbReference type="EMBL" id="DXEI01000135">
    <property type="protein sequence ID" value="HIX95604.1"/>
    <property type="molecule type" value="Genomic_DNA"/>
</dbReference>
<dbReference type="GO" id="GO:0003700">
    <property type="term" value="F:DNA-binding transcription factor activity"/>
    <property type="evidence" value="ECO:0007669"/>
    <property type="project" value="InterPro"/>
</dbReference>
<keyword evidence="1" id="KW-0805">Transcription regulation</keyword>
<comment type="caution">
    <text evidence="5">The sequence shown here is derived from an EMBL/GenBank/DDBJ whole genome shotgun (WGS) entry which is preliminary data.</text>
</comment>
<dbReference type="Pfam" id="PF12833">
    <property type="entry name" value="HTH_18"/>
    <property type="match status" value="1"/>
</dbReference>
<keyword evidence="2" id="KW-0238">DNA-binding</keyword>
<dbReference type="Proteomes" id="UP000886751">
    <property type="component" value="Unassembled WGS sequence"/>
</dbReference>
<evidence type="ECO:0000313" key="6">
    <source>
        <dbReference type="Proteomes" id="UP000886751"/>
    </source>
</evidence>
<dbReference type="AlphaFoldDB" id="A0A9D2BW40"/>
<dbReference type="InterPro" id="IPR003313">
    <property type="entry name" value="AraC-bd"/>
</dbReference>
<dbReference type="Pfam" id="PF02311">
    <property type="entry name" value="AraC_binding"/>
    <property type="match status" value="1"/>
</dbReference>
<organism evidence="5 6">
    <name type="scientific">Candidatus Gemmiger excrementipullorum</name>
    <dbReference type="NCBI Taxonomy" id="2838610"/>
    <lineage>
        <taxon>Bacteria</taxon>
        <taxon>Bacillati</taxon>
        <taxon>Bacillota</taxon>
        <taxon>Clostridia</taxon>
        <taxon>Eubacteriales</taxon>
        <taxon>Gemmiger</taxon>
    </lineage>
</organism>
<gene>
    <name evidence="5" type="ORF">H9846_09120</name>
</gene>
<protein>
    <submittedName>
        <fullName evidence="5">AraC family transcriptional regulator</fullName>
    </submittedName>
</protein>
<sequence length="298" mass="33169">MQTIQNIQFYQDTREERLPGFAPEFPYIATRCEIGGDTYRFAPWHWHQAVELFVIQSGTLVYDTPARRLVFPPGSGGFVNSNVLHTTRPQQPGAPVLQQLHIFDPSLIAGAHGSRIEKDYVLPLLTAPGADLLRLDPADAAAAPLLARLQASFAIPEGPGYELRIRAALSELWLGLLALRPAPNTAPRPAADDKIKQMMRYIDEHYAEPIRTADLAAAAWLSERECFRVFREMLHTTPGAYLQQYRIRQACRLLAETQQPLGEIGYACGLGSASYFGKQFREVMGCTPSVYRAQMAGL</sequence>
<reference evidence="5" key="1">
    <citation type="journal article" date="2021" name="PeerJ">
        <title>Extensive microbial diversity within the chicken gut microbiome revealed by metagenomics and culture.</title>
        <authorList>
            <person name="Gilroy R."/>
            <person name="Ravi A."/>
            <person name="Getino M."/>
            <person name="Pursley I."/>
            <person name="Horton D.L."/>
            <person name="Alikhan N.F."/>
            <person name="Baker D."/>
            <person name="Gharbi K."/>
            <person name="Hall N."/>
            <person name="Watson M."/>
            <person name="Adriaenssens E.M."/>
            <person name="Foster-Nyarko E."/>
            <person name="Jarju S."/>
            <person name="Secka A."/>
            <person name="Antonio M."/>
            <person name="Oren A."/>
            <person name="Chaudhuri R.R."/>
            <person name="La Ragione R."/>
            <person name="Hildebrand F."/>
            <person name="Pallen M.J."/>
        </authorList>
    </citation>
    <scope>NUCLEOTIDE SEQUENCE</scope>
    <source>
        <strain evidence="5">ChiHecec2B26-7398</strain>
    </source>
</reference>
<keyword evidence="3" id="KW-0804">Transcription</keyword>
<dbReference type="Gene3D" id="2.60.120.10">
    <property type="entry name" value="Jelly Rolls"/>
    <property type="match status" value="1"/>
</dbReference>
<evidence type="ECO:0000259" key="4">
    <source>
        <dbReference type="PROSITE" id="PS01124"/>
    </source>
</evidence>
<evidence type="ECO:0000256" key="1">
    <source>
        <dbReference type="ARBA" id="ARBA00023015"/>
    </source>
</evidence>
<dbReference type="InterPro" id="IPR009057">
    <property type="entry name" value="Homeodomain-like_sf"/>
</dbReference>
<dbReference type="InterPro" id="IPR011051">
    <property type="entry name" value="RmlC_Cupin_sf"/>
</dbReference>
<reference evidence="5" key="2">
    <citation type="submission" date="2021-04" db="EMBL/GenBank/DDBJ databases">
        <authorList>
            <person name="Gilroy R."/>
        </authorList>
    </citation>
    <scope>NUCLEOTIDE SEQUENCE</scope>
    <source>
        <strain evidence="5">ChiHecec2B26-7398</strain>
    </source>
</reference>
<dbReference type="PANTHER" id="PTHR46796">
    <property type="entry name" value="HTH-TYPE TRANSCRIPTIONAL ACTIVATOR RHAS-RELATED"/>
    <property type="match status" value="1"/>
</dbReference>
<evidence type="ECO:0000256" key="3">
    <source>
        <dbReference type="ARBA" id="ARBA00023163"/>
    </source>
</evidence>
<dbReference type="Gene3D" id="1.10.10.60">
    <property type="entry name" value="Homeodomain-like"/>
    <property type="match status" value="2"/>
</dbReference>
<dbReference type="InterPro" id="IPR014710">
    <property type="entry name" value="RmlC-like_jellyroll"/>
</dbReference>
<dbReference type="SUPFAM" id="SSF51182">
    <property type="entry name" value="RmlC-like cupins"/>
    <property type="match status" value="1"/>
</dbReference>
<name>A0A9D2BW40_9FIRM</name>
<evidence type="ECO:0000313" key="5">
    <source>
        <dbReference type="EMBL" id="HIX95604.1"/>
    </source>
</evidence>
<accession>A0A9D2BW40</accession>
<dbReference type="InterPro" id="IPR018060">
    <property type="entry name" value="HTH_AraC"/>
</dbReference>
<feature type="domain" description="HTH araC/xylS-type" evidence="4">
    <location>
        <begin position="196"/>
        <end position="294"/>
    </location>
</feature>
<proteinExistence type="predicted"/>